<dbReference type="OrthoDB" id="5207033at2759"/>
<gene>
    <name evidence="3" type="ORF">F53441_4707</name>
</gene>
<keyword evidence="4" id="KW-1185">Reference proteome</keyword>
<name>A0A8H4KLD6_9HYPO</name>
<evidence type="ECO:0000256" key="1">
    <source>
        <dbReference type="SAM" id="MobiDB-lite"/>
    </source>
</evidence>
<keyword evidence="2" id="KW-1133">Transmembrane helix</keyword>
<keyword evidence="2" id="KW-0472">Membrane</keyword>
<dbReference type="Gene3D" id="1.20.58.340">
    <property type="entry name" value="Magnesium transport protein CorA, transmembrane region"/>
    <property type="match status" value="1"/>
</dbReference>
<feature type="region of interest" description="Disordered" evidence="1">
    <location>
        <begin position="44"/>
        <end position="79"/>
    </location>
</feature>
<feature type="region of interest" description="Disordered" evidence="1">
    <location>
        <begin position="92"/>
        <end position="111"/>
    </location>
</feature>
<keyword evidence="2" id="KW-0812">Transmembrane</keyword>
<comment type="caution">
    <text evidence="3">The sequence shown here is derived from an EMBL/GenBank/DDBJ whole genome shotgun (WGS) entry which is preliminary data.</text>
</comment>
<feature type="compositionally biased region" description="Basic residues" evidence="1">
    <location>
        <begin position="56"/>
        <end position="72"/>
    </location>
</feature>
<evidence type="ECO:0000313" key="3">
    <source>
        <dbReference type="EMBL" id="KAF4452427.1"/>
    </source>
</evidence>
<sequence length="542" mass="62781">MVHKDDYYRIFSILVKSGKEAGFPNPEEIAERYLMALRIPKPDKQTMTCREEQTRKTKPGKPKPNIRRLHSKKGSDKNETLNLEALRVAGAEKHRAHVHKKPDRIGKKMQCGKRHPGMQMLGSHLLCQRQLTLMRLETEKWRPQDVSPVDFYNEGKHPQLWAASHVIVVFADADKVRNCSSCKKRFTDVFRMPQLWWSSYSRRSNGYFGCETFRDDHGSISALNTWSRFLVKQLYEKGHKWHKFNIFTRWIKSTQQTFLLVFEAPKQLRLRERFPDPLLTGSHNDALSDPYWFYPRLLEELSSLQDDSVWEVRNHVRSIEKIDPNGKPEPKYRAMHDTARHAIHVSETLQVAENTIAAIIKQHTHFQAEASGDSWASKAGYRHVTERLVWYDQILQSLGCRASANKERLLNEIQLAFNSVAQYDSRISVEIGQATQSDSAAMKTIAFVTLTFLPATFISAVFSMSFFKTNDNTGEWSVSDKFWIYWVVAIPVTLLTAGLWLLWQWLYQPPRIGEEEQPAKRLGDLIDFIKRGGKRGDGFEIA</sequence>
<feature type="compositionally biased region" description="Basic and acidic residues" evidence="1">
    <location>
        <begin position="44"/>
        <end position="55"/>
    </location>
</feature>
<protein>
    <submittedName>
        <fullName evidence="3">Uncharacterized protein</fullName>
    </submittedName>
</protein>
<feature type="transmembrane region" description="Helical" evidence="2">
    <location>
        <begin position="445"/>
        <end position="467"/>
    </location>
</feature>
<reference evidence="3" key="1">
    <citation type="submission" date="2020-01" db="EMBL/GenBank/DDBJ databases">
        <title>Identification and distribution of gene clusters putatively required for synthesis of sphingolipid metabolism inhibitors in phylogenetically diverse species of the filamentous fungus Fusarium.</title>
        <authorList>
            <person name="Kim H.-S."/>
            <person name="Busman M."/>
            <person name="Brown D.W."/>
            <person name="Divon H."/>
            <person name="Uhlig S."/>
            <person name="Proctor R.H."/>
        </authorList>
    </citation>
    <scope>NUCLEOTIDE SEQUENCE</scope>
    <source>
        <strain evidence="3">NRRL 53441</strain>
    </source>
</reference>
<evidence type="ECO:0000256" key="2">
    <source>
        <dbReference type="SAM" id="Phobius"/>
    </source>
</evidence>
<evidence type="ECO:0000313" key="4">
    <source>
        <dbReference type="Proteomes" id="UP000605986"/>
    </source>
</evidence>
<organism evidence="3 4">
    <name type="scientific">Fusarium austroafricanum</name>
    <dbReference type="NCBI Taxonomy" id="2364996"/>
    <lineage>
        <taxon>Eukaryota</taxon>
        <taxon>Fungi</taxon>
        <taxon>Dikarya</taxon>
        <taxon>Ascomycota</taxon>
        <taxon>Pezizomycotina</taxon>
        <taxon>Sordariomycetes</taxon>
        <taxon>Hypocreomycetidae</taxon>
        <taxon>Hypocreales</taxon>
        <taxon>Nectriaceae</taxon>
        <taxon>Fusarium</taxon>
        <taxon>Fusarium concolor species complex</taxon>
    </lineage>
</organism>
<accession>A0A8H4KLD6</accession>
<proteinExistence type="predicted"/>
<dbReference type="AlphaFoldDB" id="A0A8H4KLD6"/>
<feature type="transmembrane region" description="Helical" evidence="2">
    <location>
        <begin position="482"/>
        <end position="503"/>
    </location>
</feature>
<dbReference type="EMBL" id="JAADJG010000186">
    <property type="protein sequence ID" value="KAF4452427.1"/>
    <property type="molecule type" value="Genomic_DNA"/>
</dbReference>
<dbReference type="Proteomes" id="UP000605986">
    <property type="component" value="Unassembled WGS sequence"/>
</dbReference>